<evidence type="ECO:0008006" key="3">
    <source>
        <dbReference type="Google" id="ProtNLM"/>
    </source>
</evidence>
<dbReference type="EMBL" id="MLFT02000007">
    <property type="protein sequence ID" value="PHT44179.1"/>
    <property type="molecule type" value="Genomic_DNA"/>
</dbReference>
<proteinExistence type="predicted"/>
<protein>
    <recommendedName>
        <fullName evidence="3">Gag-pol polyprotein</fullName>
    </recommendedName>
</protein>
<dbReference type="PANTHER" id="PTHR32108">
    <property type="entry name" value="DNA-DIRECTED RNA POLYMERASE SUBUNIT ALPHA"/>
    <property type="match status" value="1"/>
</dbReference>
<dbReference type="Proteomes" id="UP000224567">
    <property type="component" value="Unassembled WGS sequence"/>
</dbReference>
<dbReference type="PANTHER" id="PTHR32108:SF9">
    <property type="entry name" value="REVERSE TRANSCRIPTASE RNASE H-LIKE DOMAIN-CONTAINING PROTEIN"/>
    <property type="match status" value="1"/>
</dbReference>
<gene>
    <name evidence="1" type="ORF">CQW23_18204</name>
</gene>
<organism evidence="1 2">
    <name type="scientific">Capsicum baccatum</name>
    <name type="common">Peruvian pepper</name>
    <dbReference type="NCBI Taxonomy" id="33114"/>
    <lineage>
        <taxon>Eukaryota</taxon>
        <taxon>Viridiplantae</taxon>
        <taxon>Streptophyta</taxon>
        <taxon>Embryophyta</taxon>
        <taxon>Tracheophyta</taxon>
        <taxon>Spermatophyta</taxon>
        <taxon>Magnoliopsida</taxon>
        <taxon>eudicotyledons</taxon>
        <taxon>Gunneridae</taxon>
        <taxon>Pentapetalae</taxon>
        <taxon>asterids</taxon>
        <taxon>lamiids</taxon>
        <taxon>Solanales</taxon>
        <taxon>Solanaceae</taxon>
        <taxon>Solanoideae</taxon>
        <taxon>Capsiceae</taxon>
        <taxon>Capsicum</taxon>
    </lineage>
</organism>
<reference evidence="2" key="2">
    <citation type="journal article" date="2017" name="J. Anim. Genet.">
        <title>Multiple reference genome sequences of hot pepper reveal the massive evolution of plant disease resistance genes by retroduplication.</title>
        <authorList>
            <person name="Kim S."/>
            <person name="Park J."/>
            <person name="Yeom S.-I."/>
            <person name="Kim Y.-M."/>
            <person name="Seo E."/>
            <person name="Kim K.-T."/>
            <person name="Kim M.-S."/>
            <person name="Lee J.M."/>
            <person name="Cheong K."/>
            <person name="Shin H.-S."/>
            <person name="Kim S.-B."/>
            <person name="Han K."/>
            <person name="Lee J."/>
            <person name="Park M."/>
            <person name="Lee H.-A."/>
            <person name="Lee H.-Y."/>
            <person name="Lee Y."/>
            <person name="Oh S."/>
            <person name="Lee J.H."/>
            <person name="Choi E."/>
            <person name="Choi E."/>
            <person name="Lee S.E."/>
            <person name="Jeon J."/>
            <person name="Kim H."/>
            <person name="Choi G."/>
            <person name="Song H."/>
            <person name="Lee J."/>
            <person name="Lee S.-C."/>
            <person name="Kwon J.-K."/>
            <person name="Lee H.-Y."/>
            <person name="Koo N."/>
            <person name="Hong Y."/>
            <person name="Kim R.W."/>
            <person name="Kang W.-H."/>
            <person name="Huh J.H."/>
            <person name="Kang B.-C."/>
            <person name="Yang T.-J."/>
            <person name="Lee Y.-H."/>
            <person name="Bennetzen J.L."/>
            <person name="Choi D."/>
        </authorList>
    </citation>
    <scope>NUCLEOTIDE SEQUENCE [LARGE SCALE GENOMIC DNA]</scope>
    <source>
        <strain evidence="2">cv. PBC81</strain>
    </source>
</reference>
<name>A0A2G2WG84_CAPBA</name>
<evidence type="ECO:0000313" key="2">
    <source>
        <dbReference type="Proteomes" id="UP000224567"/>
    </source>
</evidence>
<keyword evidence="2" id="KW-1185">Reference proteome</keyword>
<dbReference type="OrthoDB" id="1301501at2759"/>
<evidence type="ECO:0000313" key="1">
    <source>
        <dbReference type="EMBL" id="PHT44179.1"/>
    </source>
</evidence>
<accession>A0A2G2WG84</accession>
<reference evidence="1 2" key="1">
    <citation type="journal article" date="2017" name="Genome Biol.">
        <title>New reference genome sequences of hot pepper reveal the massive evolution of plant disease-resistance genes by retroduplication.</title>
        <authorList>
            <person name="Kim S."/>
            <person name="Park J."/>
            <person name="Yeom S.I."/>
            <person name="Kim Y.M."/>
            <person name="Seo E."/>
            <person name="Kim K.T."/>
            <person name="Kim M.S."/>
            <person name="Lee J.M."/>
            <person name="Cheong K."/>
            <person name="Shin H.S."/>
            <person name="Kim S.B."/>
            <person name="Han K."/>
            <person name="Lee J."/>
            <person name="Park M."/>
            <person name="Lee H.A."/>
            <person name="Lee H.Y."/>
            <person name="Lee Y."/>
            <person name="Oh S."/>
            <person name="Lee J.H."/>
            <person name="Choi E."/>
            <person name="Choi E."/>
            <person name="Lee S.E."/>
            <person name="Jeon J."/>
            <person name="Kim H."/>
            <person name="Choi G."/>
            <person name="Song H."/>
            <person name="Lee J."/>
            <person name="Lee S.C."/>
            <person name="Kwon J.K."/>
            <person name="Lee H.Y."/>
            <person name="Koo N."/>
            <person name="Hong Y."/>
            <person name="Kim R.W."/>
            <person name="Kang W.H."/>
            <person name="Huh J.H."/>
            <person name="Kang B.C."/>
            <person name="Yang T.J."/>
            <person name="Lee Y.H."/>
            <person name="Bennetzen J.L."/>
            <person name="Choi D."/>
        </authorList>
    </citation>
    <scope>NUCLEOTIDE SEQUENCE [LARGE SCALE GENOMIC DNA]</scope>
    <source>
        <strain evidence="2">cv. PBC81</strain>
    </source>
</reference>
<comment type="caution">
    <text evidence="1">The sequence shown here is derived from an EMBL/GenBank/DDBJ whole genome shotgun (WGS) entry which is preliminary data.</text>
</comment>
<dbReference type="AlphaFoldDB" id="A0A2G2WG84"/>
<sequence>MHLSLNIVLDPPRIYQGTSKSKFYPRLDSQRRGKEKDNFTPIGESYASLFQRLRQQGMITPLLGYTPDPHSRSFDPNVRCAYHSDVQGHSIEDCRTLKREIENMIQD</sequence>